<comment type="caution">
    <text evidence="1">The sequence shown here is derived from an EMBL/GenBank/DDBJ whole genome shotgun (WGS) entry which is preliminary data.</text>
</comment>
<evidence type="ECO:0008006" key="3">
    <source>
        <dbReference type="Google" id="ProtNLM"/>
    </source>
</evidence>
<sequence>MTYLFHYDWFSPYLSELEPWILPLAGQTGLKILEIGSFEGRSAVWFLEQVLTGPEAALTCIDPWQVTPEMIEFEPEVMLAWAEARFDSNTALALQKSPARLIKIKASSEVALPGLPAESYDLIYLDGSHRARYVLSDLVLAWRLLKPEGLLCCDDYGYRRFQDPAWNPALAIDSFLACYQGFYQLLHQGYQVILRKTGDGGPVSQRWEE</sequence>
<accession>A0A2M7FXL8</accession>
<organism evidence="1 2">
    <name type="scientific">bacterium (Candidatus Blackallbacteria) CG17_big_fil_post_rev_8_21_14_2_50_48_46</name>
    <dbReference type="NCBI Taxonomy" id="2014261"/>
    <lineage>
        <taxon>Bacteria</taxon>
        <taxon>Candidatus Blackallbacteria</taxon>
    </lineage>
</organism>
<dbReference type="EMBL" id="PFFQ01000065">
    <property type="protein sequence ID" value="PIW14008.1"/>
    <property type="molecule type" value="Genomic_DNA"/>
</dbReference>
<dbReference type="CDD" id="cd02440">
    <property type="entry name" value="AdoMet_MTases"/>
    <property type="match status" value="1"/>
</dbReference>
<dbReference type="Gene3D" id="3.40.50.150">
    <property type="entry name" value="Vaccinia Virus protein VP39"/>
    <property type="match status" value="1"/>
</dbReference>
<evidence type="ECO:0000313" key="1">
    <source>
        <dbReference type="EMBL" id="PIW14008.1"/>
    </source>
</evidence>
<dbReference type="Proteomes" id="UP000231019">
    <property type="component" value="Unassembled WGS sequence"/>
</dbReference>
<dbReference type="Pfam" id="PF13578">
    <property type="entry name" value="Methyltransf_24"/>
    <property type="match status" value="1"/>
</dbReference>
<evidence type="ECO:0000313" key="2">
    <source>
        <dbReference type="Proteomes" id="UP000231019"/>
    </source>
</evidence>
<proteinExistence type="predicted"/>
<protein>
    <recommendedName>
        <fullName evidence="3">Class I SAM-dependent methyltransferase</fullName>
    </recommendedName>
</protein>
<reference evidence="1 2" key="1">
    <citation type="submission" date="2017-09" db="EMBL/GenBank/DDBJ databases">
        <title>Depth-based differentiation of microbial function through sediment-hosted aquifers and enrichment of novel symbionts in the deep terrestrial subsurface.</title>
        <authorList>
            <person name="Probst A.J."/>
            <person name="Ladd B."/>
            <person name="Jarett J.K."/>
            <person name="Geller-Mcgrath D.E."/>
            <person name="Sieber C.M."/>
            <person name="Emerson J.B."/>
            <person name="Anantharaman K."/>
            <person name="Thomas B.C."/>
            <person name="Malmstrom R."/>
            <person name="Stieglmeier M."/>
            <person name="Klingl A."/>
            <person name="Woyke T."/>
            <person name="Ryan C.M."/>
            <person name="Banfield J.F."/>
        </authorList>
    </citation>
    <scope>NUCLEOTIDE SEQUENCE [LARGE SCALE GENOMIC DNA]</scope>
    <source>
        <strain evidence="1">CG17_big_fil_post_rev_8_21_14_2_50_48_46</strain>
    </source>
</reference>
<gene>
    <name evidence="1" type="ORF">COW36_23505</name>
</gene>
<dbReference type="AlphaFoldDB" id="A0A2M7FXL8"/>
<name>A0A2M7FXL8_9BACT</name>
<dbReference type="InterPro" id="IPR029063">
    <property type="entry name" value="SAM-dependent_MTases_sf"/>
</dbReference>
<dbReference type="SUPFAM" id="SSF53335">
    <property type="entry name" value="S-adenosyl-L-methionine-dependent methyltransferases"/>
    <property type="match status" value="1"/>
</dbReference>